<dbReference type="AlphaFoldDB" id="A0A6S6PRD1"/>
<sequence length="344" mass="37531">MAGLPMETLIVDPVPMRQTLSLATGITIFLPTASPLCGGMALRVYPDERPQLLVPNPLGTGVMVAGVEGQDSLGFTLTSFDRVLIRQIASFKTLTPQDVRERFLDTAVKGFAGRETQKLARIATNGRTVRRAAIHRKVSELLTGIPVHPDLSAYLENIFFHLGFAPECIRAGRGAFALNERTPPRLAIIRNALRGLAPSLNSLEGNALTTSAVIMVATEALRRIEALYGAHAGLLNDPARLAHFNVSYEGAIREIATLDGWVRFALMLEEIPRAPCAVHMLADLASLAQILSHSNHASAARSPLASVSRPSIASWPHEVDRGLYIEERNERLLHMSLLYDIKEN</sequence>
<reference evidence="1 2" key="1">
    <citation type="submission" date="2020-07" db="EMBL/GenBank/DDBJ databases">
        <title>Complete Genome Sequence of an acetic acid bacterium, Acetobacter aceti JCM20276.</title>
        <authorList>
            <person name="Hirose Y."/>
            <person name="Mihara H."/>
        </authorList>
    </citation>
    <scope>NUCLEOTIDE SEQUENCE [LARGE SCALE GENOMIC DNA]</scope>
    <source>
        <strain evidence="1 2">JCM20276</strain>
    </source>
</reference>
<proteinExistence type="predicted"/>
<dbReference type="Proteomes" id="UP000515220">
    <property type="component" value="Chromosome"/>
</dbReference>
<protein>
    <submittedName>
        <fullName evidence="1">Uncharacterized protein</fullName>
    </submittedName>
</protein>
<organism evidence="1 2">
    <name type="scientific">Acetobacter aceti</name>
    <dbReference type="NCBI Taxonomy" id="435"/>
    <lineage>
        <taxon>Bacteria</taxon>
        <taxon>Pseudomonadati</taxon>
        <taxon>Pseudomonadota</taxon>
        <taxon>Alphaproteobacteria</taxon>
        <taxon>Acetobacterales</taxon>
        <taxon>Acetobacteraceae</taxon>
        <taxon>Acetobacter</taxon>
        <taxon>Acetobacter subgen. Acetobacter</taxon>
    </lineage>
</organism>
<accession>A0A6S6PRD1</accession>
<evidence type="ECO:0000313" key="2">
    <source>
        <dbReference type="Proteomes" id="UP000515220"/>
    </source>
</evidence>
<name>A0A6S6PRD1_ACEAC</name>
<dbReference type="RefSeq" id="WP_010666281.1">
    <property type="nucleotide sequence ID" value="NZ_AP023326.1"/>
</dbReference>
<gene>
    <name evidence="1" type="ORF">AAJCM20276_22880</name>
</gene>
<evidence type="ECO:0000313" key="1">
    <source>
        <dbReference type="EMBL" id="BCI67664.1"/>
    </source>
</evidence>
<dbReference type="EMBL" id="AP023326">
    <property type="protein sequence ID" value="BCI67664.1"/>
    <property type="molecule type" value="Genomic_DNA"/>
</dbReference>